<dbReference type="Pfam" id="PF12625">
    <property type="entry name" value="Arabinose_bd"/>
    <property type="match status" value="1"/>
</dbReference>
<gene>
    <name evidence="5" type="ORF">MU0053_003108</name>
</gene>
<keyword evidence="1" id="KW-0805">Transcription regulation</keyword>
<protein>
    <submittedName>
        <fullName evidence="5">AraC family transcriptional regulator</fullName>
    </submittedName>
</protein>
<dbReference type="PANTHER" id="PTHR47894">
    <property type="entry name" value="HTH-TYPE TRANSCRIPTIONAL REGULATOR GADX"/>
    <property type="match status" value="1"/>
</dbReference>
<feature type="domain" description="HTH araC/xylS-type" evidence="4">
    <location>
        <begin position="230"/>
        <end position="328"/>
    </location>
</feature>
<dbReference type="InterPro" id="IPR032687">
    <property type="entry name" value="AraC-type_N"/>
</dbReference>
<name>A0ABM9LWZ8_9MYCO</name>
<keyword evidence="2" id="KW-0238">DNA-binding</keyword>
<organism evidence="5 6">
    <name type="scientific">[Mycobacterium] burgundiense</name>
    <dbReference type="NCBI Taxonomy" id="3064286"/>
    <lineage>
        <taxon>Bacteria</taxon>
        <taxon>Bacillati</taxon>
        <taxon>Actinomycetota</taxon>
        <taxon>Actinomycetes</taxon>
        <taxon>Mycobacteriales</taxon>
        <taxon>Mycobacteriaceae</taxon>
        <taxon>Mycolicibacterium</taxon>
    </lineage>
</organism>
<dbReference type="PROSITE" id="PS01124">
    <property type="entry name" value="HTH_ARAC_FAMILY_2"/>
    <property type="match status" value="1"/>
</dbReference>
<dbReference type="InterPro" id="IPR018060">
    <property type="entry name" value="HTH_AraC"/>
</dbReference>
<accession>A0ABM9LWZ8</accession>
<evidence type="ECO:0000256" key="1">
    <source>
        <dbReference type="ARBA" id="ARBA00023015"/>
    </source>
</evidence>
<evidence type="ECO:0000313" key="6">
    <source>
        <dbReference type="Proteomes" id="UP001190465"/>
    </source>
</evidence>
<keyword evidence="6" id="KW-1185">Reference proteome</keyword>
<dbReference type="Pfam" id="PF12833">
    <property type="entry name" value="HTH_18"/>
    <property type="match status" value="1"/>
</dbReference>
<dbReference type="EMBL" id="OY726397">
    <property type="protein sequence ID" value="CAJ1506114.1"/>
    <property type="molecule type" value="Genomic_DNA"/>
</dbReference>
<keyword evidence="3" id="KW-0804">Transcription</keyword>
<reference evidence="5 6" key="1">
    <citation type="submission" date="2023-08" db="EMBL/GenBank/DDBJ databases">
        <authorList>
            <person name="Folkvardsen B D."/>
            <person name="Norman A."/>
        </authorList>
    </citation>
    <scope>NUCLEOTIDE SEQUENCE [LARGE SCALE GENOMIC DNA]</scope>
    <source>
        <strain evidence="5 6">Mu0053</strain>
    </source>
</reference>
<dbReference type="Gene3D" id="1.10.10.60">
    <property type="entry name" value="Homeodomain-like"/>
    <property type="match status" value="1"/>
</dbReference>
<evidence type="ECO:0000259" key="4">
    <source>
        <dbReference type="PROSITE" id="PS01124"/>
    </source>
</evidence>
<dbReference type="PANTHER" id="PTHR47894:SF4">
    <property type="entry name" value="HTH-TYPE TRANSCRIPTIONAL REGULATOR GADX"/>
    <property type="match status" value="1"/>
</dbReference>
<dbReference type="RefSeq" id="WP_308478527.1">
    <property type="nucleotide sequence ID" value="NZ_OY726397.1"/>
</dbReference>
<dbReference type="InterPro" id="IPR009057">
    <property type="entry name" value="Homeodomain-like_sf"/>
</dbReference>
<dbReference type="SUPFAM" id="SSF46689">
    <property type="entry name" value="Homeodomain-like"/>
    <property type="match status" value="1"/>
</dbReference>
<dbReference type="SMART" id="SM00342">
    <property type="entry name" value="HTH_ARAC"/>
    <property type="match status" value="1"/>
</dbReference>
<sequence>MADLVRASSLVHVPELITEHGGDPQRFLTEAGIDPEVLGDFNRYIRYTALTTLVGNAAQELAVPDFGLRLSKLQDLEMLGPIAVLARNAATVQAALVGVAKYLHTYSPAIKADLNVGENMARVEFAITLARVPHRAQMIEVALGVIRGMFAMLSDSDFRPHRITFRHARISPTEVYLDAFRCPVEFNAQANALFFPRSLLAQRIAGGDSQSYALAARYLTGRRQHRNVEEHVVELIDKLMPLGQASLNDVARTLTLHPRVLQRRLAEAGTSFGQLLDDRRRESVTELLAVPDLPLSSVATQLGYTEQSSLTRSCRRWFGAAPLAVRRTRAGRSVHSRLEV</sequence>
<dbReference type="Proteomes" id="UP001190465">
    <property type="component" value="Chromosome"/>
</dbReference>
<evidence type="ECO:0000256" key="2">
    <source>
        <dbReference type="ARBA" id="ARBA00023125"/>
    </source>
</evidence>
<evidence type="ECO:0000256" key="3">
    <source>
        <dbReference type="ARBA" id="ARBA00023163"/>
    </source>
</evidence>
<evidence type="ECO:0000313" key="5">
    <source>
        <dbReference type="EMBL" id="CAJ1506114.1"/>
    </source>
</evidence>
<proteinExistence type="predicted"/>